<protein>
    <submittedName>
        <fullName evidence="2">U1764e</fullName>
    </submittedName>
</protein>
<sequence>MALGNILRSKSSTIWCPSASPYADFEMVSLSKNSSTKTFARQFASLNSQGTHVTTPKRRIDHEYLLSPAVSVIHETIGRLNPAMNDQARNRQARIPATYQHR</sequence>
<feature type="region of interest" description="Disordered" evidence="1">
    <location>
        <begin position="83"/>
        <end position="102"/>
    </location>
</feature>
<reference evidence="2" key="1">
    <citation type="submission" date="1994-09" db="EMBL/GenBank/DDBJ databases">
        <authorList>
            <person name="Robison K."/>
        </authorList>
    </citation>
    <scope>NUCLEOTIDE SEQUENCE</scope>
</reference>
<proteinExistence type="predicted"/>
<dbReference type="EMBL" id="U15181">
    <property type="protein sequence ID" value="AAA62942.1"/>
    <property type="molecule type" value="Genomic_DNA"/>
</dbReference>
<accession>Q49986</accession>
<evidence type="ECO:0000256" key="1">
    <source>
        <dbReference type="SAM" id="MobiDB-lite"/>
    </source>
</evidence>
<evidence type="ECO:0000313" key="2">
    <source>
        <dbReference type="EMBL" id="AAA62942.1"/>
    </source>
</evidence>
<name>Q49986_MYCLR</name>
<reference evidence="2" key="2">
    <citation type="submission" date="1995-04" db="EMBL/GenBank/DDBJ databases">
        <authorList>
            <person name="Smith D.R."/>
        </authorList>
    </citation>
    <scope>NUCLEOTIDE SEQUENCE</scope>
</reference>
<dbReference type="AlphaFoldDB" id="Q49986"/>
<organism evidence="2">
    <name type="scientific">Mycobacterium leprae</name>
    <dbReference type="NCBI Taxonomy" id="1769"/>
    <lineage>
        <taxon>Bacteria</taxon>
        <taxon>Bacillati</taxon>
        <taxon>Actinomycetota</taxon>
        <taxon>Actinomycetes</taxon>
        <taxon>Mycobacteriales</taxon>
        <taxon>Mycobacteriaceae</taxon>
        <taxon>Mycobacterium</taxon>
    </lineage>
</organism>